<dbReference type="InterPro" id="IPR003877">
    <property type="entry name" value="SPRY_dom"/>
</dbReference>
<dbReference type="GO" id="GO:0000380">
    <property type="term" value="P:alternative mRNA splicing, via spliceosome"/>
    <property type="evidence" value="ECO:0007669"/>
    <property type="project" value="TreeGrafter"/>
</dbReference>
<keyword evidence="2" id="KW-0488">Methylation</keyword>
<feature type="compositionally biased region" description="Basic and acidic residues" evidence="6">
    <location>
        <begin position="792"/>
        <end position="824"/>
    </location>
</feature>
<dbReference type="Pfam" id="PF00622">
    <property type="entry name" value="SPRY"/>
    <property type="match status" value="1"/>
</dbReference>
<feature type="compositionally biased region" description="Polar residues" evidence="6">
    <location>
        <begin position="69"/>
        <end position="116"/>
    </location>
</feature>
<keyword evidence="9" id="KW-0687">Ribonucleoprotein</keyword>
<keyword evidence="5" id="KW-0175">Coiled coil</keyword>
<feature type="compositionally biased region" description="Basic and acidic residues" evidence="6">
    <location>
        <begin position="872"/>
        <end position="890"/>
    </location>
</feature>
<dbReference type="InterPro" id="IPR036361">
    <property type="entry name" value="SAP_dom_sf"/>
</dbReference>
<evidence type="ECO:0000256" key="5">
    <source>
        <dbReference type="SAM" id="Coils"/>
    </source>
</evidence>
<dbReference type="SUPFAM" id="SSF68906">
    <property type="entry name" value="SAP domain"/>
    <property type="match status" value="1"/>
</dbReference>
<comment type="subcellular location">
    <subcellularLocation>
        <location evidence="1">Nucleus</location>
    </subcellularLocation>
</comment>
<evidence type="ECO:0000256" key="1">
    <source>
        <dbReference type="ARBA" id="ARBA00004123"/>
    </source>
</evidence>
<feature type="region of interest" description="Disordered" evidence="6">
    <location>
        <begin position="352"/>
        <end position="388"/>
    </location>
</feature>
<dbReference type="Proteomes" id="UP000078540">
    <property type="component" value="Unassembled WGS sequence"/>
</dbReference>
<protein>
    <submittedName>
        <fullName evidence="9">Heterogeneous nuclear ribonucleoprotein U-like protein 1</fullName>
    </submittedName>
</protein>
<evidence type="ECO:0000256" key="2">
    <source>
        <dbReference type="ARBA" id="ARBA00022481"/>
    </source>
</evidence>
<sequence>MDPSKLKVVELRAALSERGLDTKGNKPVLVERLRKALEEEAQECGSDLQTENIDDTALKETQERVVEATRSSQSPRTPNRASRSSSVTTPTKISTRNASRASTTPNSSKQSTPNKSQYDEKAYETPMMNEETITQQQEMSKLSPEKYREEQEDDVSNILQNKIDSSDKYEEEAKHVNILEGNRANTFQVPVTEPSDKSSTIACVDQFSIIQEAHEVKGSSIDEVDKVQQLAEETKDITKLEEKIEIKDEDKISIEKEYVEHKEDGSNIKDNIDIPEVEQPIHMIPDQADKMACELKHEEKTIHDDYTVQDKKMDISANVENLDEKIDTINISQDKQLKTIFLKQKATLDAGESNQMECNDRKRKRSPSPAEIRQLSPMPQKSEDEPDLDESTVILSWYDSDLNLIINKDGFLSGTPMHDGDLCDMWAGARASHGVSNGKVYYEARIVQHYPTITKDKKQSHMLRIGWSVPSTSMQLGEEKLSYAYTSAGKQGTDKKFTDYGSPFGKDDVVGCYLDMTPESTIELFYTVNGKNVGSAFSICKEELGDRPLFPHILSKNCTFVCNFGQEEAWCEQIPGYILVGNIESKDRIAGPRRPNGKADCEVIMMCGLPAAGKTTWARKHAADHPDKLYNILAVHKLVEKTGDVALSDKEQNICQREIIIDRCNRALDQLINVASGRRRNYILDQKSNIYSSVQRRKMRNFCGYQRKAIVVIPTDKEYNQRLSMHNTIEGNSLVSNLTEMKANFTAPSVGEFFDVVEWTGLGEEEAKKLVEKYNKEGKDAGFSQQPPTKQPRLDKTESIKETRDSRNNRDTRDRRNNYQDRGRNSSWRGSNMGGWRGERPQRGGYMRHTGGYGPPPVPWRLRGRGGSAMARSDRRMGGIDRRSGNDRNRSVAPRQGGWGSMSGNYQGSQQSSWGQQDNWSGSQATGNWNQQSGWGQQQWGGGWKGYSQGTYGQTGYNQHGYGNGNWNSWNQQYYNNQYWGQQQQSGQTTAASGQAVSKQ</sequence>
<accession>A0A151I514</accession>
<dbReference type="Gene3D" id="2.60.120.920">
    <property type="match status" value="1"/>
</dbReference>
<feature type="compositionally biased region" description="Low complexity" evidence="6">
    <location>
        <begin position="902"/>
        <end position="938"/>
    </location>
</feature>
<dbReference type="AlphaFoldDB" id="A0A151I514"/>
<dbReference type="SMART" id="SM00513">
    <property type="entry name" value="SAP"/>
    <property type="match status" value="1"/>
</dbReference>
<dbReference type="CDD" id="cd12884">
    <property type="entry name" value="SPRY_hnRNP"/>
    <property type="match status" value="1"/>
</dbReference>
<dbReference type="SMART" id="SM00449">
    <property type="entry name" value="SPRY"/>
    <property type="match status" value="1"/>
</dbReference>
<dbReference type="InterPro" id="IPR013320">
    <property type="entry name" value="ConA-like_dom_sf"/>
</dbReference>
<dbReference type="InterPro" id="IPR043136">
    <property type="entry name" value="B30.2/SPRY_sf"/>
</dbReference>
<dbReference type="GO" id="GO:0003723">
    <property type="term" value="F:RNA binding"/>
    <property type="evidence" value="ECO:0007669"/>
    <property type="project" value="TreeGrafter"/>
</dbReference>
<keyword evidence="3" id="KW-0597">Phosphoprotein</keyword>
<dbReference type="GO" id="GO:0005634">
    <property type="term" value="C:nucleus"/>
    <property type="evidence" value="ECO:0007669"/>
    <property type="project" value="UniProtKB-SubCell"/>
</dbReference>
<evidence type="ECO:0000256" key="6">
    <source>
        <dbReference type="SAM" id="MobiDB-lite"/>
    </source>
</evidence>
<dbReference type="STRING" id="520822.A0A151I514"/>
<dbReference type="Gene3D" id="1.10.720.30">
    <property type="entry name" value="SAP domain"/>
    <property type="match status" value="1"/>
</dbReference>
<proteinExistence type="predicted"/>
<evidence type="ECO:0000313" key="9">
    <source>
        <dbReference type="EMBL" id="KYM86117.1"/>
    </source>
</evidence>
<evidence type="ECO:0000259" key="8">
    <source>
        <dbReference type="PROSITE" id="PS50800"/>
    </source>
</evidence>
<dbReference type="InterPro" id="IPR035778">
    <property type="entry name" value="SPRY_hnRNP_U"/>
</dbReference>
<dbReference type="Pfam" id="PF02037">
    <property type="entry name" value="SAP"/>
    <property type="match status" value="1"/>
</dbReference>
<keyword evidence="10" id="KW-1185">Reference proteome</keyword>
<dbReference type="PANTHER" id="PTHR12381:SF56">
    <property type="entry name" value="B30.2_SPRY DOMAIN-CONTAINING PROTEIN-RELATED"/>
    <property type="match status" value="1"/>
</dbReference>
<keyword evidence="4" id="KW-0539">Nucleus</keyword>
<dbReference type="InterPro" id="IPR003034">
    <property type="entry name" value="SAP_dom"/>
</dbReference>
<dbReference type="Gene3D" id="3.40.50.300">
    <property type="entry name" value="P-loop containing nucleotide triphosphate hydrolases"/>
    <property type="match status" value="1"/>
</dbReference>
<name>A0A151I514_9HYME</name>
<dbReference type="SUPFAM" id="SSF49899">
    <property type="entry name" value="Concanavalin A-like lectins/glucanases"/>
    <property type="match status" value="1"/>
</dbReference>
<reference evidence="9 10" key="1">
    <citation type="submission" date="2015-09" db="EMBL/GenBank/DDBJ databases">
        <title>Atta colombica WGS genome.</title>
        <authorList>
            <person name="Nygaard S."/>
            <person name="Hu H."/>
            <person name="Boomsma J."/>
            <person name="Zhang G."/>
        </authorList>
    </citation>
    <scope>NUCLEOTIDE SEQUENCE [LARGE SCALE GENOMIC DNA]</scope>
    <source>
        <strain evidence="9">Treedump-2</strain>
        <tissue evidence="9">Whole body</tissue>
    </source>
</reference>
<evidence type="ECO:0000256" key="4">
    <source>
        <dbReference type="ARBA" id="ARBA00023242"/>
    </source>
</evidence>
<gene>
    <name evidence="9" type="ORF">ALC53_04311</name>
</gene>
<feature type="region of interest" description="Disordered" evidence="6">
    <location>
        <begin position="778"/>
        <end position="942"/>
    </location>
</feature>
<dbReference type="InterPro" id="IPR027417">
    <property type="entry name" value="P-loop_NTPase"/>
</dbReference>
<dbReference type="PROSITE" id="PS50800">
    <property type="entry name" value="SAP"/>
    <property type="match status" value="1"/>
</dbReference>
<dbReference type="EMBL" id="KQ976445">
    <property type="protein sequence ID" value="KYM86117.1"/>
    <property type="molecule type" value="Genomic_DNA"/>
</dbReference>
<dbReference type="InterPro" id="IPR001870">
    <property type="entry name" value="B30.2/SPRY"/>
</dbReference>
<dbReference type="Pfam" id="PF13671">
    <property type="entry name" value="AAA_33"/>
    <property type="match status" value="1"/>
</dbReference>
<dbReference type="SUPFAM" id="SSF52540">
    <property type="entry name" value="P-loop containing nucleoside triphosphate hydrolases"/>
    <property type="match status" value="1"/>
</dbReference>
<feature type="coiled-coil region" evidence="5">
    <location>
        <begin position="230"/>
        <end position="257"/>
    </location>
</feature>
<feature type="compositionally biased region" description="Polar residues" evidence="6">
    <location>
        <begin position="131"/>
        <end position="140"/>
    </location>
</feature>
<feature type="domain" description="B30.2/SPRY" evidence="7">
    <location>
        <begin position="362"/>
        <end position="569"/>
    </location>
</feature>
<evidence type="ECO:0000259" key="7">
    <source>
        <dbReference type="PROSITE" id="PS50188"/>
    </source>
</evidence>
<evidence type="ECO:0000256" key="3">
    <source>
        <dbReference type="ARBA" id="ARBA00022553"/>
    </source>
</evidence>
<dbReference type="GO" id="GO:1990904">
    <property type="term" value="C:ribonucleoprotein complex"/>
    <property type="evidence" value="ECO:0007669"/>
    <property type="project" value="UniProtKB-KW"/>
</dbReference>
<feature type="domain" description="SAP" evidence="8">
    <location>
        <begin position="3"/>
        <end position="37"/>
    </location>
</feature>
<organism evidence="9 10">
    <name type="scientific">Atta colombica</name>
    <dbReference type="NCBI Taxonomy" id="520822"/>
    <lineage>
        <taxon>Eukaryota</taxon>
        <taxon>Metazoa</taxon>
        <taxon>Ecdysozoa</taxon>
        <taxon>Arthropoda</taxon>
        <taxon>Hexapoda</taxon>
        <taxon>Insecta</taxon>
        <taxon>Pterygota</taxon>
        <taxon>Neoptera</taxon>
        <taxon>Endopterygota</taxon>
        <taxon>Hymenoptera</taxon>
        <taxon>Apocrita</taxon>
        <taxon>Aculeata</taxon>
        <taxon>Formicoidea</taxon>
        <taxon>Formicidae</taxon>
        <taxon>Myrmicinae</taxon>
        <taxon>Atta</taxon>
    </lineage>
</organism>
<dbReference type="PROSITE" id="PS50188">
    <property type="entry name" value="B302_SPRY"/>
    <property type="match status" value="1"/>
</dbReference>
<feature type="region of interest" description="Disordered" evidence="6">
    <location>
        <begin position="39"/>
        <end position="154"/>
    </location>
</feature>
<evidence type="ECO:0000313" key="10">
    <source>
        <dbReference type="Proteomes" id="UP000078540"/>
    </source>
</evidence>
<feature type="compositionally biased region" description="Basic and acidic residues" evidence="6">
    <location>
        <begin position="56"/>
        <end position="67"/>
    </location>
</feature>
<dbReference type="PANTHER" id="PTHR12381">
    <property type="entry name" value="HETEROGENEOUS NUCLEAR RIBONUCLEOPROTEIN U FAMILY MEMBER"/>
    <property type="match status" value="1"/>
</dbReference>